<sequence length="504" mass="54616">MAPSKELEPGSPTGGGPPPTDKTNTSNASTNAASSEPQVSSNDFAQPPPGSVKLVYPSPSPIYLIDLFPVAPSPQVPIFRSIQLQGHSSVVGAGPCKKWMIFEVWAVVAAFHLQLSGDLWACDCDLSLRFPWGLGLAGKWDLILIYEYFVDRELNRFCALANMVAVNWKWCAVLEANATHQGAVRLVDGFMWRVRHYFIRVVDDTLCRSRPQDCSRNAILLPLDMSRPIEIRYPKLTQASYLPVSFSWPMPITSARLGACQASPSKSSTRLVPVSNGSSQRTNYPDESTPTNKMQEATQYLPPGLGPTYHLWLHPSMLSSSALQTLNMENDLMCPVSCVLRPVAQAGPDPGPPARLSGGEQAATALEANLSKLESKLDELLAGFTDPESLRAQLAALDTGDSEPVGSNREKNTKNTEEESNNGPSKGADAGGAHSFHRSFYPSQEETSRHSTIPPDESSSAGVVTAVITSYLFYLGVHVSSIFAAKVAKVAKATLLLDQTPIYR</sequence>
<dbReference type="AlphaFoldDB" id="A0A3N2PQV4"/>
<feature type="coiled-coil region" evidence="1">
    <location>
        <begin position="356"/>
        <end position="383"/>
    </location>
</feature>
<evidence type="ECO:0000313" key="4">
    <source>
        <dbReference type="Proteomes" id="UP000272025"/>
    </source>
</evidence>
<evidence type="ECO:0000313" key="3">
    <source>
        <dbReference type="EMBL" id="ROT36834.1"/>
    </source>
</evidence>
<dbReference type="RefSeq" id="XP_028464640.1">
    <property type="nucleotide sequence ID" value="XM_028614393.1"/>
</dbReference>
<evidence type="ECO:0000256" key="2">
    <source>
        <dbReference type="SAM" id="MobiDB-lite"/>
    </source>
</evidence>
<evidence type="ECO:0000256" key="1">
    <source>
        <dbReference type="SAM" id="Coils"/>
    </source>
</evidence>
<keyword evidence="4" id="KW-1185">Reference proteome</keyword>
<accession>A0A3N2PQV4</accession>
<feature type="region of interest" description="Disordered" evidence="2">
    <location>
        <begin position="1"/>
        <end position="46"/>
    </location>
</feature>
<dbReference type="Proteomes" id="UP000272025">
    <property type="component" value="Unassembled WGS sequence"/>
</dbReference>
<reference evidence="3 4" key="1">
    <citation type="journal article" date="2018" name="Mol. Ecol.">
        <title>The obligate alkalophilic soda-lake fungus Sodiomyces alkalinus has shifted to a protein diet.</title>
        <authorList>
            <person name="Grum-Grzhimaylo A.A."/>
            <person name="Falkoski D.L."/>
            <person name="van den Heuvel J."/>
            <person name="Valero-Jimenez C.A."/>
            <person name="Min B."/>
            <person name="Choi I.G."/>
            <person name="Lipzen A."/>
            <person name="Daum C.G."/>
            <person name="Aanen D.K."/>
            <person name="Tsang A."/>
            <person name="Henrissat B."/>
            <person name="Bilanenko E.N."/>
            <person name="de Vries R.P."/>
            <person name="van Kan J.A.L."/>
            <person name="Grigoriev I.V."/>
            <person name="Debets A.J.M."/>
        </authorList>
    </citation>
    <scope>NUCLEOTIDE SEQUENCE [LARGE SCALE GENOMIC DNA]</scope>
    <source>
        <strain evidence="3 4">F11</strain>
    </source>
</reference>
<dbReference type="GeneID" id="39582871"/>
<gene>
    <name evidence="3" type="ORF">SODALDRAFT_361658</name>
</gene>
<feature type="region of interest" description="Disordered" evidence="2">
    <location>
        <begin position="397"/>
        <end position="437"/>
    </location>
</feature>
<feature type="compositionally biased region" description="Basic and acidic residues" evidence="2">
    <location>
        <begin position="408"/>
        <end position="417"/>
    </location>
</feature>
<organism evidence="3 4">
    <name type="scientific">Sodiomyces alkalinus (strain CBS 110278 / VKM F-3762 / F11)</name>
    <name type="common">Alkaliphilic filamentous fungus</name>
    <dbReference type="NCBI Taxonomy" id="1314773"/>
    <lineage>
        <taxon>Eukaryota</taxon>
        <taxon>Fungi</taxon>
        <taxon>Dikarya</taxon>
        <taxon>Ascomycota</taxon>
        <taxon>Pezizomycotina</taxon>
        <taxon>Sordariomycetes</taxon>
        <taxon>Hypocreomycetidae</taxon>
        <taxon>Glomerellales</taxon>
        <taxon>Plectosphaerellaceae</taxon>
        <taxon>Sodiomyces</taxon>
    </lineage>
</organism>
<proteinExistence type="predicted"/>
<dbReference type="EMBL" id="ML119058">
    <property type="protein sequence ID" value="ROT36834.1"/>
    <property type="molecule type" value="Genomic_DNA"/>
</dbReference>
<keyword evidence="1" id="KW-0175">Coiled coil</keyword>
<protein>
    <submittedName>
        <fullName evidence="3">Uncharacterized protein</fullName>
    </submittedName>
</protein>
<feature type="region of interest" description="Disordered" evidence="2">
    <location>
        <begin position="264"/>
        <end position="292"/>
    </location>
</feature>
<name>A0A3N2PQV4_SODAK</name>
<feature type="compositionally biased region" description="Low complexity" evidence="2">
    <location>
        <begin position="23"/>
        <end position="35"/>
    </location>
</feature>